<dbReference type="EMBL" id="CP002039">
    <property type="protein sequence ID" value="ADJ65027.1"/>
    <property type="molecule type" value="Genomic_DNA"/>
</dbReference>
<name>D8IQB5_HERSS</name>
<keyword evidence="3" id="KW-0472">Membrane</keyword>
<dbReference type="EC" id="2.7.7.65" evidence="1"/>
<dbReference type="SMART" id="SM00267">
    <property type="entry name" value="GGDEF"/>
    <property type="match status" value="1"/>
</dbReference>
<dbReference type="FunFam" id="3.30.70.270:FF:000001">
    <property type="entry name" value="Diguanylate cyclase domain protein"/>
    <property type="match status" value="1"/>
</dbReference>
<dbReference type="AlphaFoldDB" id="D8IQB5"/>
<dbReference type="GO" id="GO:0052621">
    <property type="term" value="F:diguanylate cyclase activity"/>
    <property type="evidence" value="ECO:0007669"/>
    <property type="project" value="UniProtKB-EC"/>
</dbReference>
<dbReference type="GO" id="GO:1902201">
    <property type="term" value="P:negative regulation of bacterial-type flagellum-dependent cell motility"/>
    <property type="evidence" value="ECO:0007669"/>
    <property type="project" value="TreeGrafter"/>
</dbReference>
<gene>
    <name evidence="5" type="ordered locus">Hsero_3548</name>
</gene>
<dbReference type="GO" id="GO:0005886">
    <property type="term" value="C:plasma membrane"/>
    <property type="evidence" value="ECO:0007669"/>
    <property type="project" value="TreeGrafter"/>
</dbReference>
<dbReference type="eggNOG" id="COG3706">
    <property type="taxonomic scope" value="Bacteria"/>
</dbReference>
<dbReference type="Pfam" id="PF22588">
    <property type="entry name" value="dCache_1_like"/>
    <property type="match status" value="1"/>
</dbReference>
<evidence type="ECO:0000256" key="2">
    <source>
        <dbReference type="ARBA" id="ARBA00034247"/>
    </source>
</evidence>
<dbReference type="Gene3D" id="3.30.450.20">
    <property type="entry name" value="PAS domain"/>
    <property type="match status" value="2"/>
</dbReference>
<dbReference type="PROSITE" id="PS50887">
    <property type="entry name" value="GGDEF"/>
    <property type="match status" value="1"/>
</dbReference>
<dbReference type="CDD" id="cd01949">
    <property type="entry name" value="GGDEF"/>
    <property type="match status" value="1"/>
</dbReference>
<dbReference type="InterPro" id="IPR029787">
    <property type="entry name" value="Nucleotide_cyclase"/>
</dbReference>
<accession>D8IQB5</accession>
<dbReference type="KEGG" id="hse:Hsero_3548"/>
<comment type="catalytic activity">
    <reaction evidence="2">
        <text>2 GTP = 3',3'-c-di-GMP + 2 diphosphate</text>
        <dbReference type="Rhea" id="RHEA:24898"/>
        <dbReference type="ChEBI" id="CHEBI:33019"/>
        <dbReference type="ChEBI" id="CHEBI:37565"/>
        <dbReference type="ChEBI" id="CHEBI:58805"/>
        <dbReference type="EC" id="2.7.7.65"/>
    </reaction>
</comment>
<dbReference type="InterPro" id="IPR000160">
    <property type="entry name" value="GGDEF_dom"/>
</dbReference>
<dbReference type="STRING" id="757424.Hsero_3548"/>
<reference evidence="5 6" key="1">
    <citation type="submission" date="2010-04" db="EMBL/GenBank/DDBJ databases">
        <title>The genome of Herbaspirillum seropedicae SmR1, an endophytic, nitrogen-fixing, plant-growth promoting beta-Proteobacteria.</title>
        <authorList>
            <person name="Pedrosa F.O."/>
            <person name="Monteiro R.A."/>
            <person name="Wassem R."/>
            <person name="Cruz L.M."/>
            <person name="Ayub R.A."/>
            <person name="Colauto N.B."/>
            <person name="Fernandez M.A."/>
            <person name="Fungaro M.H.P."/>
            <person name="Grisard E.C."/>
            <person name="Hungria M."/>
            <person name="Madeira H.M.F."/>
            <person name="Nodari R.O."/>
            <person name="Osaku C.A."/>
            <person name="Petzl-Erler M.L."/>
            <person name="Terenzi H."/>
            <person name="Vieira L.G.E."/>
            <person name="Almeida M.I.M."/>
            <person name="Alves L.R."/>
            <person name="Arantes O.M.N."/>
            <person name="Balsanelli E."/>
            <person name="Barcellos F.G."/>
            <person name="Baura V.A."/>
            <person name="Binde D.R."/>
            <person name="Campo R.J."/>
            <person name="Chubatsu L.S."/>
            <person name="Chueire L.M.O."/>
            <person name="Ciferri R.R."/>
            <person name="Correa L.C."/>
            <person name="da Conceicao Silva J.L."/>
            <person name="Dabul A.N.G."/>
            <person name="Dambros B.P."/>
            <person name="Faoro H."/>
            <person name="Favetti A."/>
            <person name="Friedermann G."/>
            <person name="Furlaneto M.C."/>
            <person name="Gasques L.S."/>
            <person name="Gimenes C.C.T."/>
            <person name="Gioppo N.M.R."/>
            <person name="Glienke-Blanco C."/>
            <person name="Godoy L.P."/>
            <person name="Guerra M.P."/>
            <person name="Karp S."/>
            <person name="Kava-Cordeiro V."/>
            <person name="Margarido V.P."/>
            <person name="Mathioni S.M."/>
            <person name="Menck-Soares M.A."/>
            <person name="Murace N.K."/>
            <person name="Nicolas M.F."/>
            <person name="Oliveira C.E.C."/>
            <person name="Pagnan N.A.B."/>
            <person name="Pamphile J.A."/>
            <person name="Patussi E.V."/>
            <person name="Pereira L.F.P."/>
            <person name="Pereira-Ferrari L."/>
            <person name="Pinto F.G.S."/>
            <person name="Precoma C."/>
            <person name="Prioli A.J."/>
            <person name="Prioli S.M.A.P."/>
            <person name="Raittz R.T."/>
            <person name="Ramos H.J.O."/>
            <person name="Ribeiro E.M.S.F."/>
            <person name="Rigo L.U."/>
            <person name="Rocha C.L.M.S.C."/>
            <person name="Rocha S.N."/>
            <person name="Santos K."/>
            <person name="Satori D."/>
            <person name="Silva A.G."/>
            <person name="Simao R.C.G."/>
            <person name="Soares M.A.M."/>
            <person name="Souza E.M."/>
            <person name="Steffens M.B.R."/>
            <person name="Steindel M."/>
            <person name="Tadra-Sfeir M.Z."/>
            <person name="Takahashi E.K."/>
            <person name="Torres R.A."/>
            <person name="Valle J.S."/>
            <person name="Vernal J.I."/>
            <person name="Vilas-Boas L.A."/>
            <person name="Watanabe M.A.E."/>
            <person name="Weiss V.A."/>
            <person name="Yates M.A."/>
            <person name="Souza E.M."/>
        </authorList>
    </citation>
    <scope>NUCLEOTIDE SEQUENCE [LARGE SCALE GENOMIC DNA]</scope>
    <source>
        <strain evidence="5 6">SmR1</strain>
    </source>
</reference>
<dbReference type="NCBIfam" id="TIGR00254">
    <property type="entry name" value="GGDEF"/>
    <property type="match status" value="1"/>
</dbReference>
<dbReference type="SUPFAM" id="SSF55073">
    <property type="entry name" value="Nucleotide cyclase"/>
    <property type="match status" value="1"/>
</dbReference>
<protein>
    <recommendedName>
        <fullName evidence="1">diguanylate cyclase</fullName>
        <ecNumber evidence="1">2.7.7.65</ecNumber>
    </recommendedName>
</protein>
<evidence type="ECO:0000256" key="3">
    <source>
        <dbReference type="SAM" id="Phobius"/>
    </source>
</evidence>
<dbReference type="CDD" id="cd12914">
    <property type="entry name" value="PDC1_DGC_like"/>
    <property type="match status" value="1"/>
</dbReference>
<evidence type="ECO:0000256" key="1">
    <source>
        <dbReference type="ARBA" id="ARBA00012528"/>
    </source>
</evidence>
<dbReference type="InterPro" id="IPR043128">
    <property type="entry name" value="Rev_trsase/Diguanyl_cyclase"/>
</dbReference>
<dbReference type="RefSeq" id="WP_013235491.1">
    <property type="nucleotide sequence ID" value="NC_014323.1"/>
</dbReference>
<dbReference type="CDD" id="cd12915">
    <property type="entry name" value="PDC2_DGC_like"/>
    <property type="match status" value="1"/>
</dbReference>
<keyword evidence="6" id="KW-1185">Reference proteome</keyword>
<dbReference type="InterPro" id="IPR050469">
    <property type="entry name" value="Diguanylate_Cyclase"/>
</dbReference>
<feature type="domain" description="GGDEF" evidence="4">
    <location>
        <begin position="377"/>
        <end position="515"/>
    </location>
</feature>
<dbReference type="HOGENOM" id="CLU_000445_134_2_4"/>
<keyword evidence="3" id="KW-0812">Transmembrane</keyword>
<sequence>MHPLLAKAGSHARHSVARRARLFVVLICAAIAGGHLWQSMTARGVQLENNRSYSGNVAKALARHAYDVLQATDGLLLDMSDRIDSVGIAHARLVDLMPMLRRLSSEMPQLDGLYVFDEHGKRLLTSSAPPLAPANNSDRDYFIWHRDHDDVGPHVGKALLSRSTGRWIIPMSRRLNHPDGSFAGVLLATLDINHFNQLYRTVEIGKGGSIALLLRDGTLLTRMPFDPGYINRDFSQGRLFLEGLPHSPFGYLEVVSPLDARQRFLSYQAVDKYPLVLVVTLAREEALADWKQQTFVYGAAVLLLLAIIGVFGWRLVGQIELRLRAEDRALQAMGELQMANHRLEMLAHQDGLTGLANRRHLDTMLETEFKRAERSGAALALIMIDVDFFKQYNDLYGHQAGDECLRRVAGVLKERQRRPGDLAARYGGEEMAMLLPGTDAEGACAVAEKLRAGIQALELPHRGNPVGVVTVSVGVCALELLPSAARSVQALLGAADAALYEAKHEGRNQVRLAAPMKTAPSGAVS</sequence>
<dbReference type="PANTHER" id="PTHR45138">
    <property type="entry name" value="REGULATORY COMPONENTS OF SENSORY TRANSDUCTION SYSTEM"/>
    <property type="match status" value="1"/>
</dbReference>
<dbReference type="InterPro" id="IPR054327">
    <property type="entry name" value="His-kinase-like_sensor"/>
</dbReference>
<evidence type="ECO:0000259" key="4">
    <source>
        <dbReference type="PROSITE" id="PS50887"/>
    </source>
</evidence>
<dbReference type="Proteomes" id="UP000000329">
    <property type="component" value="Chromosome"/>
</dbReference>
<evidence type="ECO:0000313" key="5">
    <source>
        <dbReference type="EMBL" id="ADJ65027.1"/>
    </source>
</evidence>
<proteinExistence type="predicted"/>
<dbReference type="Gene3D" id="3.30.70.270">
    <property type="match status" value="1"/>
</dbReference>
<dbReference type="OrthoDB" id="9813903at2"/>
<keyword evidence="3" id="KW-1133">Transmembrane helix</keyword>
<organism evidence="5 6">
    <name type="scientific">Herbaspirillum seropedicae (strain SmR1)</name>
    <dbReference type="NCBI Taxonomy" id="757424"/>
    <lineage>
        <taxon>Bacteria</taxon>
        <taxon>Pseudomonadati</taxon>
        <taxon>Pseudomonadota</taxon>
        <taxon>Betaproteobacteria</taxon>
        <taxon>Burkholderiales</taxon>
        <taxon>Oxalobacteraceae</taxon>
        <taxon>Herbaspirillum</taxon>
    </lineage>
</organism>
<evidence type="ECO:0000313" key="6">
    <source>
        <dbReference type="Proteomes" id="UP000000329"/>
    </source>
</evidence>
<dbReference type="Pfam" id="PF00990">
    <property type="entry name" value="GGDEF"/>
    <property type="match status" value="1"/>
</dbReference>
<feature type="transmembrane region" description="Helical" evidence="3">
    <location>
        <begin position="20"/>
        <end position="37"/>
    </location>
</feature>
<dbReference type="GeneID" id="29392327"/>
<dbReference type="GO" id="GO:0043709">
    <property type="term" value="P:cell adhesion involved in single-species biofilm formation"/>
    <property type="evidence" value="ECO:0007669"/>
    <property type="project" value="TreeGrafter"/>
</dbReference>
<feature type="transmembrane region" description="Helical" evidence="3">
    <location>
        <begin position="295"/>
        <end position="316"/>
    </location>
</feature>
<dbReference type="PANTHER" id="PTHR45138:SF9">
    <property type="entry name" value="DIGUANYLATE CYCLASE DGCM-RELATED"/>
    <property type="match status" value="1"/>
</dbReference>